<dbReference type="AlphaFoldDB" id="A0A0D7AVF7"/>
<dbReference type="PANTHER" id="PTHR21483">
    <property type="entry name" value="RNA POLYMERASE II-ASSOCIATED PROTEIN 1"/>
    <property type="match status" value="1"/>
</dbReference>
<feature type="region of interest" description="Disordered" evidence="5">
    <location>
        <begin position="231"/>
        <end position="251"/>
    </location>
</feature>
<evidence type="ECO:0000256" key="1">
    <source>
        <dbReference type="ARBA" id="ARBA00004123"/>
    </source>
</evidence>
<feature type="domain" description="RPAP1 N-terminal" evidence="7">
    <location>
        <begin position="84"/>
        <end position="128"/>
    </location>
</feature>
<keyword evidence="3" id="KW-0804">Transcription</keyword>
<dbReference type="InterPro" id="IPR013929">
    <property type="entry name" value="RPAP1_C"/>
</dbReference>
<dbReference type="Pfam" id="PF08621">
    <property type="entry name" value="RPAP1_N"/>
    <property type="match status" value="1"/>
</dbReference>
<sequence>MQSSLVGSIFERDSTSKRTAPLAPTPSAKGFPVAQHRSKGKSAFARRREELGKVAGPSRPEAPPVIVPSKPQPKREDDGDWFEEVSKQNAIRVASMTDEEREREKQEIFEQFGADVGEILKRARETREKKRKREEAIGIPVVPMTDEERPRPVSPPLASIKTGSMSTNTSRPSSPMRGSRKLRFAELSPKDVHVYESAPPSPRRKAMLALPPPEPHGSSDTVSLGAFKGTIPSQLQGFPKEDSPEEGTPEDIRRRYFPTAAATNPDLAWMSQSLSAEKSASEASPIDALRFDLSGNLISAEQSLTLPTHLGLHHHAEGSRAGYTIDDIFLLARSTVGAQRAAMMKAMVGLASWLQKGCPGADNAVLEAMKSKTLPLLKRILFAGLEVLPERGSVGARGISVVWQCIVGWEEREIQDMGVNIVDVEQRFGEVELNIRGSTTESPAPSVSALVDAIPFDTVLPQITPLIVSPPDFGTAERDSDITSNQLELLAILHRLAKHSGTIADAIVQSPKLLAGIISTFLVKPVNARPEALRFLSTLARSSRANAQALCDPADALLKFVAIQPPQPDLLIGTLHFFTTLATYGLYTHVATDAQEIWTRLAAHVVSLNTSTNSQDIRIVEAWARLLEAWITCATDPHQTTPEHDITWSRVVAWGWAEDLYNLVVVRGEAQPSVWAAIAAWLEGSRVNGVRGGETEKIRAIEVLQPHFAVAGKAVVSSALLGLQDTLSQGLPSMAGLVNASEYATTLAQVLRLSVAVSPSTPAFDLPLPQISQLCATIVMHPLWTLPDAKGLPGMYARVLCRPLSLLLAYYLRLVRTLPDTSTDSWLAQAFAVIPRLQIGDEDVAVDIMGEVLKNIDAEWAKERALGVPDIIWERGGLGILLPVLQHAVQPSTDVQAAPTVLTPQALKRSTLARLPTDVLLTSEWYPSGLPLQRDWTLTPIDHVLRSGSEGSVFQRSRAFPTGWDSSETEIVRASLLLTNVGREVVRRFAGKLADGACIGRAEAVLACMEVFMLEHGQQEGQAFEVFKDQAVSQFMGQMLLPFQAGAKPRVAGGDDLEEKAKRFLGPSTPFFQFYQDLVGLYDSISFGNPLFAKVLLVPTSARYEHDYRKHLWVDFGHVLKSLGSVGAEELVCEDVRVHLYPTERANEMIKAYIGALMTGSAARGAIRLIALHHVACNIWSDLGRPEDAEEPAKKLWTLIVRGSAELVQEVALYSQVRNGDGDARLPPACLEAVAEGNKEQRKECVRRWMPKDTVQKVLALFV</sequence>
<comment type="subcellular location">
    <subcellularLocation>
        <location evidence="1">Nucleus</location>
    </subcellularLocation>
</comment>
<comment type="similarity">
    <text evidence="2">Belongs to the RPAP1 family.</text>
</comment>
<keyword evidence="4" id="KW-0539">Nucleus</keyword>
<protein>
    <recommendedName>
        <fullName evidence="11">RNA polymerase II-associated protein 1 C-terminal domain-containing protein</fullName>
    </recommendedName>
</protein>
<feature type="domain" description="RPAP1/MINIYO-like TPR repeats" evidence="8">
    <location>
        <begin position="1069"/>
        <end position="1176"/>
    </location>
</feature>
<dbReference type="InterPro" id="IPR039913">
    <property type="entry name" value="RPAP1/Rba50"/>
</dbReference>
<evidence type="ECO:0000259" key="6">
    <source>
        <dbReference type="Pfam" id="PF08620"/>
    </source>
</evidence>
<feature type="compositionally biased region" description="Polar residues" evidence="5">
    <location>
        <begin position="161"/>
        <end position="173"/>
    </location>
</feature>
<proteinExistence type="inferred from homology"/>
<evidence type="ECO:0008006" key="11">
    <source>
        <dbReference type="Google" id="ProtNLM"/>
    </source>
</evidence>
<evidence type="ECO:0000256" key="5">
    <source>
        <dbReference type="SAM" id="MobiDB-lite"/>
    </source>
</evidence>
<dbReference type="GO" id="GO:0006366">
    <property type="term" value="P:transcription by RNA polymerase II"/>
    <property type="evidence" value="ECO:0007669"/>
    <property type="project" value="InterPro"/>
</dbReference>
<evidence type="ECO:0000256" key="4">
    <source>
        <dbReference type="ARBA" id="ARBA00023242"/>
    </source>
</evidence>
<dbReference type="InterPro" id="IPR057989">
    <property type="entry name" value="TPR_RPAP1/MINIYO-like"/>
</dbReference>
<feature type="compositionally biased region" description="Basic and acidic residues" evidence="5">
    <location>
        <begin position="125"/>
        <end position="136"/>
    </location>
</feature>
<feature type="region of interest" description="Disordered" evidence="5">
    <location>
        <begin position="125"/>
        <end position="179"/>
    </location>
</feature>
<evidence type="ECO:0000256" key="3">
    <source>
        <dbReference type="ARBA" id="ARBA00023163"/>
    </source>
</evidence>
<feature type="region of interest" description="Disordered" evidence="5">
    <location>
        <begin position="1"/>
        <end position="82"/>
    </location>
</feature>
<dbReference type="STRING" id="1314674.A0A0D7AVF7"/>
<feature type="region of interest" description="Disordered" evidence="5">
    <location>
        <begin position="185"/>
        <end position="204"/>
    </location>
</feature>
<dbReference type="Pfam" id="PF08620">
    <property type="entry name" value="RPAP1_C"/>
    <property type="match status" value="1"/>
</dbReference>
<dbReference type="OrthoDB" id="348201at2759"/>
<evidence type="ECO:0000256" key="2">
    <source>
        <dbReference type="ARBA" id="ARBA00009953"/>
    </source>
</evidence>
<feature type="domain" description="RPAP1 C-terminal" evidence="6">
    <location>
        <begin position="289"/>
        <end position="348"/>
    </location>
</feature>
<organism evidence="9 10">
    <name type="scientific">Cylindrobasidium torrendii FP15055 ss-10</name>
    <dbReference type="NCBI Taxonomy" id="1314674"/>
    <lineage>
        <taxon>Eukaryota</taxon>
        <taxon>Fungi</taxon>
        <taxon>Dikarya</taxon>
        <taxon>Basidiomycota</taxon>
        <taxon>Agaricomycotina</taxon>
        <taxon>Agaricomycetes</taxon>
        <taxon>Agaricomycetidae</taxon>
        <taxon>Agaricales</taxon>
        <taxon>Marasmiineae</taxon>
        <taxon>Physalacriaceae</taxon>
        <taxon>Cylindrobasidium</taxon>
    </lineage>
</organism>
<dbReference type="Pfam" id="PF25766">
    <property type="entry name" value="TPR_RPAP1"/>
    <property type="match status" value="1"/>
</dbReference>
<dbReference type="EMBL" id="KN880862">
    <property type="protein sequence ID" value="KIY61839.1"/>
    <property type="molecule type" value="Genomic_DNA"/>
</dbReference>
<evidence type="ECO:0000313" key="9">
    <source>
        <dbReference type="EMBL" id="KIY61839.1"/>
    </source>
</evidence>
<reference evidence="9 10" key="1">
    <citation type="journal article" date="2015" name="Fungal Genet. Biol.">
        <title>Evolution of novel wood decay mechanisms in Agaricales revealed by the genome sequences of Fistulina hepatica and Cylindrobasidium torrendii.</title>
        <authorList>
            <person name="Floudas D."/>
            <person name="Held B.W."/>
            <person name="Riley R."/>
            <person name="Nagy L.G."/>
            <person name="Koehler G."/>
            <person name="Ransdell A.S."/>
            <person name="Younus H."/>
            <person name="Chow J."/>
            <person name="Chiniquy J."/>
            <person name="Lipzen A."/>
            <person name="Tritt A."/>
            <person name="Sun H."/>
            <person name="Haridas S."/>
            <person name="LaButti K."/>
            <person name="Ohm R.A."/>
            <person name="Kues U."/>
            <person name="Blanchette R.A."/>
            <person name="Grigoriev I.V."/>
            <person name="Minto R.E."/>
            <person name="Hibbett D.S."/>
        </authorList>
    </citation>
    <scope>NUCLEOTIDE SEQUENCE [LARGE SCALE GENOMIC DNA]</scope>
    <source>
        <strain evidence="9 10">FP15055 ss-10</strain>
    </source>
</reference>
<accession>A0A0D7AVF7</accession>
<keyword evidence="10" id="KW-1185">Reference proteome</keyword>
<dbReference type="Proteomes" id="UP000054007">
    <property type="component" value="Unassembled WGS sequence"/>
</dbReference>
<name>A0A0D7AVF7_9AGAR</name>
<dbReference type="PANTHER" id="PTHR21483:SF18">
    <property type="entry name" value="RNA POLYMERASE II-ASSOCIATED PROTEIN 1"/>
    <property type="match status" value="1"/>
</dbReference>
<gene>
    <name evidence="9" type="ORF">CYLTODRAFT_405182</name>
</gene>
<evidence type="ECO:0000259" key="8">
    <source>
        <dbReference type="Pfam" id="PF25766"/>
    </source>
</evidence>
<evidence type="ECO:0000313" key="10">
    <source>
        <dbReference type="Proteomes" id="UP000054007"/>
    </source>
</evidence>
<evidence type="ECO:0000259" key="7">
    <source>
        <dbReference type="Pfam" id="PF08621"/>
    </source>
</evidence>
<dbReference type="InterPro" id="IPR013930">
    <property type="entry name" value="RPAP1_N"/>
</dbReference>